<feature type="domain" description="Endonuclease GajA/Old nuclease/RecF-like AAA" evidence="3">
    <location>
        <begin position="1"/>
        <end position="50"/>
    </location>
</feature>
<reference evidence="4 5" key="1">
    <citation type="submission" date="2024-09" db="EMBL/GenBank/DDBJ databases">
        <authorList>
            <person name="Sun Q."/>
            <person name="Mori K."/>
        </authorList>
    </citation>
    <scope>NUCLEOTIDE SEQUENCE [LARGE SCALE GENOMIC DNA]</scope>
    <source>
        <strain evidence="4 5">CGMCC 1.15906</strain>
    </source>
</reference>
<organism evidence="4 5">
    <name type="scientific">Kribbella deserti</name>
    <dbReference type="NCBI Taxonomy" id="1926257"/>
    <lineage>
        <taxon>Bacteria</taxon>
        <taxon>Bacillati</taxon>
        <taxon>Actinomycetota</taxon>
        <taxon>Actinomycetes</taxon>
        <taxon>Propionibacteriales</taxon>
        <taxon>Kribbellaceae</taxon>
        <taxon>Kribbella</taxon>
    </lineage>
</organism>
<dbReference type="EMBL" id="JBHLTC010000018">
    <property type="protein sequence ID" value="MFC0625370.1"/>
    <property type="molecule type" value="Genomic_DNA"/>
</dbReference>
<dbReference type="InterPro" id="IPR027417">
    <property type="entry name" value="P-loop_NTPase"/>
</dbReference>
<name>A0ABV6QL56_9ACTN</name>
<dbReference type="SUPFAM" id="SSF52540">
    <property type="entry name" value="P-loop containing nucleoside triphosphate hydrolases"/>
    <property type="match status" value="1"/>
</dbReference>
<evidence type="ECO:0000313" key="4">
    <source>
        <dbReference type="EMBL" id="MFC0625370.1"/>
    </source>
</evidence>
<feature type="region of interest" description="Disordered" evidence="2">
    <location>
        <begin position="515"/>
        <end position="538"/>
    </location>
</feature>
<comment type="caution">
    <text evidence="4">The sequence shown here is derived from an EMBL/GenBank/DDBJ whole genome shotgun (WGS) entry which is preliminary data.</text>
</comment>
<dbReference type="Pfam" id="PF13175">
    <property type="entry name" value="AAA_15"/>
    <property type="match status" value="1"/>
</dbReference>
<evidence type="ECO:0000259" key="3">
    <source>
        <dbReference type="Pfam" id="PF13175"/>
    </source>
</evidence>
<protein>
    <submittedName>
        <fullName evidence="4">AAA family ATPase</fullName>
    </submittedName>
</protein>
<dbReference type="PANTHER" id="PTHR41259">
    <property type="entry name" value="DOUBLE-STRAND BREAK REPAIR RAD50 ATPASE, PUTATIVE-RELATED"/>
    <property type="match status" value="1"/>
</dbReference>
<proteinExistence type="predicted"/>
<keyword evidence="1" id="KW-0175">Coiled coil</keyword>
<sequence>MRLHELTLRNFRGVKDRTVALPADGTTVVIGDNEIGKSSLVEAFALVFELPDDSKSTRIRDIQPVGQDVGPEVIAEVSFGETRLRYLKRWLKNRTTELSVTGPNGRKKDWTGREAHNEAERLFAEHVDPVLWQTLMVNQGQSLVQPAPADAEPLIAAVNAESGTPVDGASMPLVLAVEQEYLRYWTKGGKPTGEYARSAQAVAAAQELATRAAKAMEEVAADVRKAERLADELDDLSVRLADHLREVEVLRERKRTTDEILLRRDSARDRAELARAKLDNHTRTRRERERLTAEVERLTEAEAELATLRAETETVARKAADAVREAEAVLADAVELKDQRRESVHEAEQLLSELTDRSELERLLGQQTELADVRARIATATSVLDGIRLDDDTVVALEDARARVVEARAALAAGVPEIDVRRLGAAAVELSGSGIDAGVPALPEQLGEGGSAQLLVSGELTVTVPGQLELTVRAGGEAATLRAALEEAVRRERDLLGRAGVRDLADAREMLRRSDTASAELQEARRTEKSLTAGGDPGERIALLSARLGIVPGAPEEEPEPEEAAPAAKPVEGVPGQMSLFEGLFDDLDEAIDEPEVDPAELLAAVAGDGARVEAAQQALEDARAELALAERLVADASFTATQARKAADADRAEAAQIRARSELAAERLAAATDALEAARAEMSDEAAEATEAEALTEVEALLEELTAVQEQADAVGADEVAGLLDDALAVAARLQTERDTLRDSLRTTEGRLEQSGRDGLATRLDTAELELASVRDVWEALNRRAEAAFRVHETLGRHRAEAQSRYSDPLQSRIEALGRGVYGPSFKVTLDEDLAVSERELDGVRLSVDALSTGAREQLAIITRLAISHLVSTGEGSVPVIFDDALGWSDKGRLRDMGALLGRAGDHGQVIILTCMPERYEYVPRATFIRLEA</sequence>
<evidence type="ECO:0000256" key="1">
    <source>
        <dbReference type="SAM" id="Coils"/>
    </source>
</evidence>
<dbReference type="InterPro" id="IPR041685">
    <property type="entry name" value="AAA_GajA/Old/RecF-like"/>
</dbReference>
<evidence type="ECO:0000313" key="5">
    <source>
        <dbReference type="Proteomes" id="UP001589890"/>
    </source>
</evidence>
<evidence type="ECO:0000256" key="2">
    <source>
        <dbReference type="SAM" id="MobiDB-lite"/>
    </source>
</evidence>
<keyword evidence="5" id="KW-1185">Reference proteome</keyword>
<dbReference type="PANTHER" id="PTHR41259:SF1">
    <property type="entry name" value="DOUBLE-STRAND BREAK REPAIR RAD50 ATPASE, PUTATIVE-RELATED"/>
    <property type="match status" value="1"/>
</dbReference>
<gene>
    <name evidence="4" type="ORF">ACFFGN_14920</name>
</gene>
<dbReference type="Proteomes" id="UP001589890">
    <property type="component" value="Unassembled WGS sequence"/>
</dbReference>
<dbReference type="Gene3D" id="3.40.50.300">
    <property type="entry name" value="P-loop containing nucleotide triphosphate hydrolases"/>
    <property type="match status" value="2"/>
</dbReference>
<feature type="coiled-coil region" evidence="1">
    <location>
        <begin position="662"/>
        <end position="752"/>
    </location>
</feature>
<dbReference type="RefSeq" id="WP_380047713.1">
    <property type="nucleotide sequence ID" value="NZ_JBHLTC010000018.1"/>
</dbReference>
<feature type="coiled-coil region" evidence="1">
    <location>
        <begin position="216"/>
        <end position="357"/>
    </location>
</feature>
<accession>A0ABV6QL56</accession>